<dbReference type="InterPro" id="IPR032710">
    <property type="entry name" value="NTF2-like_dom_sf"/>
</dbReference>
<organism evidence="1 2">
    <name type="scientific">Thermobifida halotolerans</name>
    <dbReference type="NCBI Taxonomy" id="483545"/>
    <lineage>
        <taxon>Bacteria</taxon>
        <taxon>Bacillati</taxon>
        <taxon>Actinomycetota</taxon>
        <taxon>Actinomycetes</taxon>
        <taxon>Streptosporangiales</taxon>
        <taxon>Nocardiopsidaceae</taxon>
        <taxon>Thermobifida</taxon>
    </lineage>
</organism>
<dbReference type="AlphaFoldDB" id="A0A399G417"/>
<evidence type="ECO:0000313" key="2">
    <source>
        <dbReference type="Proteomes" id="UP000265719"/>
    </source>
</evidence>
<dbReference type="RefSeq" id="WP_068691726.1">
    <property type="nucleotide sequence ID" value="NZ_CP063196.1"/>
</dbReference>
<dbReference type="InterPro" id="IPR027843">
    <property type="entry name" value="DUF4440"/>
</dbReference>
<gene>
    <name evidence="1" type="ORF">NI17_008915</name>
</gene>
<accession>A0A399G417</accession>
<protein>
    <submittedName>
        <fullName evidence="1">Nuclear transport factor 2 family protein</fullName>
    </submittedName>
</protein>
<dbReference type="EMBL" id="CP063196">
    <property type="protein sequence ID" value="UOE21238.1"/>
    <property type="molecule type" value="Genomic_DNA"/>
</dbReference>
<dbReference type="Gene3D" id="3.10.450.50">
    <property type="match status" value="1"/>
</dbReference>
<dbReference type="Proteomes" id="UP000265719">
    <property type="component" value="Chromosome"/>
</dbReference>
<sequence length="125" mass="13865">MSDAVTAEILELEKRRWAALVEGDTATLRELFADRMSYTHSNAMVDSKDSYLGTLADGTVAYTAADVADERVRLFGDTAVVTGDVRLGARAQGRELRLRARYSAVWARHGGRWSFVCWHSTALPE</sequence>
<evidence type="ECO:0000313" key="1">
    <source>
        <dbReference type="EMBL" id="UOE21238.1"/>
    </source>
</evidence>
<dbReference type="OrthoDB" id="582586at2"/>
<proteinExistence type="predicted"/>
<name>A0A399G417_9ACTN</name>
<dbReference type="Pfam" id="PF14534">
    <property type="entry name" value="DUF4440"/>
    <property type="match status" value="1"/>
</dbReference>
<dbReference type="SUPFAM" id="SSF54427">
    <property type="entry name" value="NTF2-like"/>
    <property type="match status" value="1"/>
</dbReference>
<dbReference type="KEGG" id="thao:NI17_008915"/>
<keyword evidence="2" id="KW-1185">Reference proteome</keyword>
<reference evidence="1" key="1">
    <citation type="submission" date="2020-10" db="EMBL/GenBank/DDBJ databases">
        <title>De novo genome project of the cellulose decomposer Thermobifida halotolerans type strain.</title>
        <authorList>
            <person name="Nagy I."/>
            <person name="Horvath B."/>
            <person name="Kukolya J."/>
            <person name="Nagy I."/>
            <person name="Orsini M."/>
        </authorList>
    </citation>
    <scope>NUCLEOTIDE SEQUENCE</scope>
    <source>
        <strain evidence="1">DSM 44931</strain>
    </source>
</reference>